<dbReference type="InterPro" id="IPR057538">
    <property type="entry name" value="RXYLT1_C"/>
</dbReference>
<feature type="domain" description="RXYLT1 C-terminal" evidence="1">
    <location>
        <begin position="195"/>
        <end position="375"/>
    </location>
</feature>
<protein>
    <recommendedName>
        <fullName evidence="5">Exostosin GT47 domain-containing protein</fullName>
    </recommendedName>
</protein>
<dbReference type="InterPro" id="IPR057539">
    <property type="entry name" value="RXYLT1_N"/>
</dbReference>
<dbReference type="GO" id="GO:0005794">
    <property type="term" value="C:Golgi apparatus"/>
    <property type="evidence" value="ECO:0007669"/>
    <property type="project" value="TreeGrafter"/>
</dbReference>
<accession>A0A6A4K9B1</accession>
<dbReference type="AlphaFoldDB" id="A0A6A4K9B1"/>
<organism evidence="3 4">
    <name type="scientific">Apolygus lucorum</name>
    <name type="common">Small green plant bug</name>
    <name type="synonym">Lygocoris lucorum</name>
    <dbReference type="NCBI Taxonomy" id="248454"/>
    <lineage>
        <taxon>Eukaryota</taxon>
        <taxon>Metazoa</taxon>
        <taxon>Ecdysozoa</taxon>
        <taxon>Arthropoda</taxon>
        <taxon>Hexapoda</taxon>
        <taxon>Insecta</taxon>
        <taxon>Pterygota</taxon>
        <taxon>Neoptera</taxon>
        <taxon>Paraneoptera</taxon>
        <taxon>Hemiptera</taxon>
        <taxon>Heteroptera</taxon>
        <taxon>Panheteroptera</taxon>
        <taxon>Cimicomorpha</taxon>
        <taxon>Miridae</taxon>
        <taxon>Mirini</taxon>
        <taxon>Apolygus</taxon>
    </lineage>
</organism>
<dbReference type="Proteomes" id="UP000466442">
    <property type="component" value="Linkage Group LG1"/>
</dbReference>
<dbReference type="InterPro" id="IPR055286">
    <property type="entry name" value="RXYLT1-like"/>
</dbReference>
<name>A0A6A4K9B1_APOLU</name>
<sequence length="380" mass="43619">MLRKVLVIFVTLGALSYLCTLYYYSLLSQDRLHSPVGTHGEIKSPHRTTVHIVGKAAIADFLWFHILEGTVIEEANGFYRTGSIESDRFTFKFLSGPGYIQTTIPRNIEYLVLILNGRSDDKKQAALLWLDYLNVLTNLKGVGIVLLGDEQCQNDWILKYMRKHGGIIDVLFVVYDWKLVDNEDIFQWPLGVATYRGFPVVKDVSVDDSPRKHLCNFVGTVYKNSSRSRLKQLVEDGQFPFNCVSHVRLKWLANEPTESLQKYINILENSDFTLCPVGRNTECYRIYEALSFGSIPVIEDVRTDGQCSSPLRLLKEYNAPFVYLDNWDLLSSSLGNLTDTRGQVAKLRNQNILWYKSFKLWIRGKFIRVLENKFLFQSGA</sequence>
<reference evidence="3" key="1">
    <citation type="journal article" date="2021" name="Mol. Ecol. Resour.">
        <title>Apolygus lucorum genome provides insights into omnivorousness and mesophyll feeding.</title>
        <authorList>
            <person name="Liu Y."/>
            <person name="Liu H."/>
            <person name="Wang H."/>
            <person name="Huang T."/>
            <person name="Liu B."/>
            <person name="Yang B."/>
            <person name="Yin L."/>
            <person name="Li B."/>
            <person name="Zhang Y."/>
            <person name="Zhang S."/>
            <person name="Jiang F."/>
            <person name="Zhang X."/>
            <person name="Ren Y."/>
            <person name="Wang B."/>
            <person name="Wang S."/>
            <person name="Lu Y."/>
            <person name="Wu K."/>
            <person name="Fan W."/>
            <person name="Wang G."/>
        </authorList>
    </citation>
    <scope>NUCLEOTIDE SEQUENCE</scope>
    <source>
        <strain evidence="3">12Hb</strain>
    </source>
</reference>
<evidence type="ECO:0000313" key="4">
    <source>
        <dbReference type="Proteomes" id="UP000466442"/>
    </source>
</evidence>
<dbReference type="GO" id="GO:0035269">
    <property type="term" value="P:protein O-linked glycosylation via mannose"/>
    <property type="evidence" value="ECO:0007669"/>
    <property type="project" value="InterPro"/>
</dbReference>
<dbReference type="Pfam" id="PF24785">
    <property type="entry name" value="RXYLT1_C"/>
    <property type="match status" value="1"/>
</dbReference>
<proteinExistence type="predicted"/>
<comment type="caution">
    <text evidence="3">The sequence shown here is derived from an EMBL/GenBank/DDBJ whole genome shotgun (WGS) entry which is preliminary data.</text>
</comment>
<evidence type="ECO:0008006" key="5">
    <source>
        <dbReference type="Google" id="ProtNLM"/>
    </source>
</evidence>
<dbReference type="GO" id="GO:0120053">
    <property type="term" value="F:ribitol beta-1,4-xylosyltransferase activity"/>
    <property type="evidence" value="ECO:0007669"/>
    <property type="project" value="InterPro"/>
</dbReference>
<evidence type="ECO:0000259" key="1">
    <source>
        <dbReference type="Pfam" id="PF24785"/>
    </source>
</evidence>
<dbReference type="Pfam" id="PF24786">
    <property type="entry name" value="RXYLT1_N"/>
    <property type="match status" value="1"/>
</dbReference>
<dbReference type="PANTHER" id="PTHR15576:SF1">
    <property type="entry name" value="RIBITOL-5-PHOSPHATE XYLOSYLTRANSFERASE 1"/>
    <property type="match status" value="1"/>
</dbReference>
<gene>
    <name evidence="3" type="ORF">GE061_000655</name>
</gene>
<feature type="domain" description="RXYLT1 N-terminal" evidence="2">
    <location>
        <begin position="50"/>
        <end position="189"/>
    </location>
</feature>
<dbReference type="PANTHER" id="PTHR15576">
    <property type="entry name" value="RIBITOL-5-PHOSPHATE XYLOSYLTRANSFERASE 1"/>
    <property type="match status" value="1"/>
</dbReference>
<dbReference type="EMBL" id="WIXP02000001">
    <property type="protein sequence ID" value="KAF6216314.1"/>
    <property type="molecule type" value="Genomic_DNA"/>
</dbReference>
<dbReference type="OrthoDB" id="8560686at2759"/>
<evidence type="ECO:0000259" key="2">
    <source>
        <dbReference type="Pfam" id="PF24786"/>
    </source>
</evidence>
<keyword evidence="4" id="KW-1185">Reference proteome</keyword>
<evidence type="ECO:0000313" key="3">
    <source>
        <dbReference type="EMBL" id="KAF6216314.1"/>
    </source>
</evidence>